<dbReference type="Gene3D" id="3.90.1010.10">
    <property type="match status" value="1"/>
</dbReference>
<dbReference type="InterPro" id="IPR003808">
    <property type="entry name" value="Fe-S_metab-assoc_dom"/>
</dbReference>
<dbReference type="AlphaFoldDB" id="A0A2U2BSN8"/>
<dbReference type="Pfam" id="PF02657">
    <property type="entry name" value="SufE"/>
    <property type="match status" value="1"/>
</dbReference>
<dbReference type="EMBL" id="QEXV01000004">
    <property type="protein sequence ID" value="PWE17008.1"/>
    <property type="molecule type" value="Genomic_DNA"/>
</dbReference>
<comment type="caution">
    <text evidence="3">The sequence shown here is derived from an EMBL/GenBank/DDBJ whole genome shotgun (WGS) entry which is preliminary data.</text>
</comment>
<protein>
    <submittedName>
        <fullName evidence="3">Cysteine desulfuration protein SufE</fullName>
    </submittedName>
</protein>
<dbReference type="PANTHER" id="PTHR43597">
    <property type="entry name" value="SULFUR ACCEPTOR PROTEIN CSDE"/>
    <property type="match status" value="1"/>
</dbReference>
<sequence length="141" mass="15525">MSDVQSDIDALVDEFDLLDDWEQRYRYLIDLGGDLEPLREGEHSDANKVKGCVSQVWLVLDDADGGRLRVRGDSDAHIVKGLVALLARLYTDRSPEEALSIDPKDVLSRIGLAEHLSPQRSNGLASMVARIRAEAEARAAA</sequence>
<evidence type="ECO:0000313" key="4">
    <source>
        <dbReference type="Proteomes" id="UP000245168"/>
    </source>
</evidence>
<accession>A0A2U2BSN8</accession>
<evidence type="ECO:0000256" key="1">
    <source>
        <dbReference type="ARBA" id="ARBA00010282"/>
    </source>
</evidence>
<reference evidence="4" key="1">
    <citation type="submission" date="2018-05" db="EMBL/GenBank/DDBJ databases">
        <authorList>
            <person name="Liu B.-T."/>
        </authorList>
    </citation>
    <scope>NUCLEOTIDE SEQUENCE [LARGE SCALE GENOMIC DNA]</scope>
    <source>
        <strain evidence="4">WD6-1</strain>
    </source>
</reference>
<feature type="domain" description="Fe-S metabolism associated" evidence="2">
    <location>
        <begin position="13"/>
        <end position="133"/>
    </location>
</feature>
<dbReference type="RefSeq" id="WP_109253232.1">
    <property type="nucleotide sequence ID" value="NZ_QEXV01000004.1"/>
</dbReference>
<dbReference type="PANTHER" id="PTHR43597:SF5">
    <property type="entry name" value="SUFE-LIKE PROTEIN 2, CHLOROPLASTIC"/>
    <property type="match status" value="1"/>
</dbReference>
<name>A0A2U2BSN8_9PROT</name>
<keyword evidence="4" id="KW-1185">Reference proteome</keyword>
<dbReference type="SUPFAM" id="SSF82649">
    <property type="entry name" value="SufE/NifU"/>
    <property type="match status" value="1"/>
</dbReference>
<dbReference type="Proteomes" id="UP000245168">
    <property type="component" value="Unassembled WGS sequence"/>
</dbReference>
<proteinExistence type="inferred from homology"/>
<evidence type="ECO:0000313" key="3">
    <source>
        <dbReference type="EMBL" id="PWE17008.1"/>
    </source>
</evidence>
<dbReference type="OrthoDB" id="9799320at2"/>
<gene>
    <name evidence="3" type="ORF">DDZ18_09900</name>
</gene>
<comment type="similarity">
    <text evidence="1">Belongs to the SufE family.</text>
</comment>
<organism evidence="3 4">
    <name type="scientific">Marinicauda salina</name>
    <dbReference type="NCBI Taxonomy" id="2135793"/>
    <lineage>
        <taxon>Bacteria</taxon>
        <taxon>Pseudomonadati</taxon>
        <taxon>Pseudomonadota</taxon>
        <taxon>Alphaproteobacteria</taxon>
        <taxon>Maricaulales</taxon>
        <taxon>Maricaulaceae</taxon>
        <taxon>Marinicauda</taxon>
    </lineage>
</organism>
<evidence type="ECO:0000259" key="2">
    <source>
        <dbReference type="Pfam" id="PF02657"/>
    </source>
</evidence>